<evidence type="ECO:0000313" key="2">
    <source>
        <dbReference type="EnsemblPlants" id="cds.evm.model.08.714"/>
    </source>
</evidence>
<dbReference type="GO" id="GO:0004523">
    <property type="term" value="F:RNA-DNA hybrid ribonuclease activity"/>
    <property type="evidence" value="ECO:0007669"/>
    <property type="project" value="InterPro"/>
</dbReference>
<evidence type="ECO:0000313" key="3">
    <source>
        <dbReference type="Proteomes" id="UP000596661"/>
    </source>
</evidence>
<protein>
    <recommendedName>
        <fullName evidence="1">RNase H type-1 domain-containing protein</fullName>
    </recommendedName>
</protein>
<dbReference type="InterPro" id="IPR036397">
    <property type="entry name" value="RNaseH_sf"/>
</dbReference>
<dbReference type="Gene3D" id="3.30.420.10">
    <property type="entry name" value="Ribonuclease H-like superfamily/Ribonuclease H"/>
    <property type="match status" value="1"/>
</dbReference>
<organism evidence="2 3">
    <name type="scientific">Cannabis sativa</name>
    <name type="common">Hemp</name>
    <name type="synonym">Marijuana</name>
    <dbReference type="NCBI Taxonomy" id="3483"/>
    <lineage>
        <taxon>Eukaryota</taxon>
        <taxon>Viridiplantae</taxon>
        <taxon>Streptophyta</taxon>
        <taxon>Embryophyta</taxon>
        <taxon>Tracheophyta</taxon>
        <taxon>Spermatophyta</taxon>
        <taxon>Magnoliopsida</taxon>
        <taxon>eudicotyledons</taxon>
        <taxon>Gunneridae</taxon>
        <taxon>Pentapetalae</taxon>
        <taxon>rosids</taxon>
        <taxon>fabids</taxon>
        <taxon>Rosales</taxon>
        <taxon>Cannabaceae</taxon>
        <taxon>Cannabis</taxon>
    </lineage>
</organism>
<proteinExistence type="predicted"/>
<dbReference type="Proteomes" id="UP000596661">
    <property type="component" value="Chromosome 8"/>
</dbReference>
<reference evidence="2" key="1">
    <citation type="submission" date="2018-11" db="EMBL/GenBank/DDBJ databases">
        <authorList>
            <person name="Grassa J C."/>
        </authorList>
    </citation>
    <scope>NUCLEOTIDE SEQUENCE [LARGE SCALE GENOMIC DNA]</scope>
</reference>
<dbReference type="InterPro" id="IPR002156">
    <property type="entry name" value="RNaseH_domain"/>
</dbReference>
<accession>A0A803QC51</accession>
<dbReference type="EMBL" id="UZAU01000690">
    <property type="status" value="NOT_ANNOTATED_CDS"/>
    <property type="molecule type" value="Genomic_DNA"/>
</dbReference>
<dbReference type="PANTHER" id="PTHR33116">
    <property type="entry name" value="REVERSE TRANSCRIPTASE ZINC-BINDING DOMAIN-CONTAINING PROTEIN-RELATED-RELATED"/>
    <property type="match status" value="1"/>
</dbReference>
<dbReference type="GO" id="GO:0003676">
    <property type="term" value="F:nucleic acid binding"/>
    <property type="evidence" value="ECO:0007669"/>
    <property type="project" value="InterPro"/>
</dbReference>
<dbReference type="AlphaFoldDB" id="A0A803QC51"/>
<dbReference type="PANTHER" id="PTHR33116:SF78">
    <property type="entry name" value="OS12G0587133 PROTEIN"/>
    <property type="match status" value="1"/>
</dbReference>
<name>A0A803QC51_CANSA</name>
<dbReference type="Gramene" id="evm.model.08.714">
    <property type="protein sequence ID" value="cds.evm.model.08.714"/>
    <property type="gene ID" value="evm.TU.08.714"/>
</dbReference>
<sequence>MNQDLLAKWGWALLNEDQSLCCKVLKAKYLRNTSFFECAYKNSDSWFWKIVKKTKEILQKGACKMISDGKESNVWTNPWVIHEQDFYPKAIASRVQGIRKVAELLLKNGDWNILKLQSLFNLETICDIIKNGKPSGKGRDRWVWTKEPSGLFSTKSAYLVQALERAPTCFMGPARWNKLWNSKILEHHKSEESMEHLFIYCNFAYHLWRSSPYGIMPVSNSGARVWDWVTSIWNLKSKGVDTDKLFLYASIVVDTIWRARNKKVAVKRFNFSDLLIGEAAACTLALETVVMMKHLFVLVESDSEKVINALKGVHSTWSIDNYIQMCKQLSALLLSCNFLLIPKLCNFATHNVAKWAFTNHVTSMVKLSSISDFIFCNDREV</sequence>
<keyword evidence="3" id="KW-1185">Reference proteome</keyword>
<dbReference type="Pfam" id="PF13456">
    <property type="entry name" value="RVT_3"/>
    <property type="match status" value="1"/>
</dbReference>
<dbReference type="EnsemblPlants" id="evm.model.08.714">
    <property type="protein sequence ID" value="cds.evm.model.08.714"/>
    <property type="gene ID" value="evm.TU.08.714"/>
</dbReference>
<evidence type="ECO:0000259" key="1">
    <source>
        <dbReference type="Pfam" id="PF13456"/>
    </source>
</evidence>
<feature type="domain" description="RNase H type-1" evidence="1">
    <location>
        <begin position="271"/>
        <end position="356"/>
    </location>
</feature>
<reference evidence="2" key="2">
    <citation type="submission" date="2021-03" db="UniProtKB">
        <authorList>
            <consortium name="EnsemblPlants"/>
        </authorList>
    </citation>
    <scope>IDENTIFICATION</scope>
</reference>